<protein>
    <submittedName>
        <fullName evidence="11">Cndp dipeptidase</fullName>
    </submittedName>
</protein>
<dbReference type="GO" id="GO:0046872">
    <property type="term" value="F:metal ion binding"/>
    <property type="evidence" value="ECO:0007669"/>
    <property type="project" value="UniProtKB-KW"/>
</dbReference>
<dbReference type="GO" id="GO:0070573">
    <property type="term" value="F:metallodipeptidase activity"/>
    <property type="evidence" value="ECO:0007669"/>
    <property type="project" value="InterPro"/>
</dbReference>
<evidence type="ECO:0000256" key="7">
    <source>
        <dbReference type="PIRSR" id="PIRSR037242-2"/>
    </source>
</evidence>
<comment type="cofactor">
    <cofactor evidence="8">
        <name>Mn(2+)</name>
        <dbReference type="ChEBI" id="CHEBI:29035"/>
    </cofactor>
    <text evidence="8">Binds 2 manganese ions per subunit.</text>
</comment>
<evidence type="ECO:0000259" key="10">
    <source>
        <dbReference type="Pfam" id="PF07687"/>
    </source>
</evidence>
<evidence type="ECO:0000256" key="2">
    <source>
        <dbReference type="ARBA" id="ARBA00022670"/>
    </source>
</evidence>
<dbReference type="OrthoDB" id="7832001at2759"/>
<dbReference type="EMBL" id="CCYA01000270">
    <property type="protein sequence ID" value="CEH18299.1"/>
    <property type="molecule type" value="Genomic_DNA"/>
</dbReference>
<name>A0A0P1BNE7_9BASI</name>
<feature type="binding site" description="in other chain" evidence="7">
    <location>
        <position position="446"/>
    </location>
    <ligand>
        <name>substrate</name>
        <note>ligand shared between homodimeric partners</note>
    </ligand>
</feature>
<dbReference type="AlphaFoldDB" id="A0A0P1BNE7"/>
<keyword evidence="5" id="KW-0482">Metalloprotease</keyword>
<feature type="binding site" evidence="8">
    <location>
        <position position="168"/>
    </location>
    <ligand>
        <name>Mn(2+)</name>
        <dbReference type="ChEBI" id="CHEBI:29035"/>
        <label>1</label>
    </ligand>
</feature>
<feature type="binding site" description="in other chain" evidence="7">
    <location>
        <position position="344"/>
    </location>
    <ligand>
        <name>substrate</name>
        <note>ligand shared between homodimeric partners</note>
    </ligand>
</feature>
<dbReference type="InterPro" id="IPR017153">
    <property type="entry name" value="CNDP/DUG1"/>
</dbReference>
<dbReference type="Pfam" id="PF01546">
    <property type="entry name" value="Peptidase_M20"/>
    <property type="match status" value="1"/>
</dbReference>
<feature type="binding site" evidence="8">
    <location>
        <position position="446"/>
    </location>
    <ligand>
        <name>Mn(2+)</name>
        <dbReference type="ChEBI" id="CHEBI:29035"/>
        <label>1</label>
    </ligand>
</feature>
<feature type="binding site" evidence="8">
    <location>
        <position position="98"/>
    </location>
    <ligand>
        <name>Mn(2+)</name>
        <dbReference type="ChEBI" id="CHEBI:29035"/>
        <label>2</label>
    </ligand>
</feature>
<dbReference type="InterPro" id="IPR011650">
    <property type="entry name" value="Peptidase_M20_dimer"/>
</dbReference>
<dbReference type="InterPro" id="IPR051458">
    <property type="entry name" value="Cyt/Met_Dipeptidase"/>
</dbReference>
<dbReference type="Gene3D" id="3.30.70.360">
    <property type="match status" value="1"/>
</dbReference>
<dbReference type="Pfam" id="PF07687">
    <property type="entry name" value="M20_dimer"/>
    <property type="match status" value="1"/>
</dbReference>
<feature type="binding site" evidence="7">
    <location>
        <position position="229"/>
    </location>
    <ligand>
        <name>substrate</name>
        <note>ligand shared between homodimeric partners</note>
    </ligand>
</feature>
<keyword evidence="4" id="KW-0378">Hydrolase</keyword>
<evidence type="ECO:0000256" key="3">
    <source>
        <dbReference type="ARBA" id="ARBA00022723"/>
    </source>
</evidence>
<dbReference type="InterPro" id="IPR001261">
    <property type="entry name" value="ArgE/DapE_CS"/>
</dbReference>
<dbReference type="PROSITE" id="PS00759">
    <property type="entry name" value="ARGE_DAPE_CPG2_2"/>
    <property type="match status" value="1"/>
</dbReference>
<evidence type="ECO:0000256" key="1">
    <source>
        <dbReference type="ARBA" id="ARBA00006247"/>
    </source>
</evidence>
<feature type="binding site" evidence="8">
    <location>
        <position position="133"/>
    </location>
    <ligand>
        <name>Mn(2+)</name>
        <dbReference type="ChEBI" id="CHEBI:29035"/>
        <label>2</label>
    </ligand>
</feature>
<evidence type="ECO:0000313" key="11">
    <source>
        <dbReference type="EMBL" id="CEH18299.1"/>
    </source>
</evidence>
<feature type="binding site" description="in other chain" evidence="7">
    <location>
        <position position="196"/>
    </location>
    <ligand>
        <name>substrate</name>
        <note>ligand shared between homodimeric partners</note>
    </ligand>
</feature>
<dbReference type="InterPro" id="IPR002933">
    <property type="entry name" value="Peptidase_M20"/>
</dbReference>
<evidence type="ECO:0000256" key="8">
    <source>
        <dbReference type="PIRSR" id="PIRSR037242-3"/>
    </source>
</evidence>
<feature type="binding site" evidence="7">
    <location>
        <position position="331"/>
    </location>
    <ligand>
        <name>substrate</name>
        <note>ligand shared between homodimeric partners</note>
    </ligand>
</feature>
<comment type="similarity">
    <text evidence="1">Belongs to the peptidase M20A family.</text>
</comment>
<feature type="site" description="Important for catalytic activity" evidence="9">
    <location>
        <position position="229"/>
    </location>
</feature>
<feature type="binding site" evidence="8">
    <location>
        <position position="196"/>
    </location>
    <ligand>
        <name>Mn(2+)</name>
        <dbReference type="ChEBI" id="CHEBI:29035"/>
        <label>2</label>
    </ligand>
</feature>
<dbReference type="GO" id="GO:0006508">
    <property type="term" value="P:proteolysis"/>
    <property type="evidence" value="ECO:0007669"/>
    <property type="project" value="UniProtKB-KW"/>
</dbReference>
<evidence type="ECO:0000256" key="5">
    <source>
        <dbReference type="ARBA" id="ARBA00023049"/>
    </source>
</evidence>
<feature type="active site" description="Proton acceptor" evidence="6">
    <location>
        <position position="167"/>
    </location>
</feature>
<dbReference type="PANTHER" id="PTHR43270">
    <property type="entry name" value="BETA-ALA-HIS DIPEPTIDASE"/>
    <property type="match status" value="1"/>
</dbReference>
<feature type="domain" description="Peptidase M20 dimerisation" evidence="10">
    <location>
        <begin position="210"/>
        <end position="367"/>
    </location>
</feature>
<keyword evidence="12" id="KW-1185">Reference proteome</keyword>
<feature type="binding site" evidence="8">
    <location>
        <position position="133"/>
    </location>
    <ligand>
        <name>Mn(2+)</name>
        <dbReference type="ChEBI" id="CHEBI:29035"/>
        <label>1</label>
    </ligand>
</feature>
<organism evidence="11 12">
    <name type="scientific">Ceraceosorus bombacis</name>
    <dbReference type="NCBI Taxonomy" id="401625"/>
    <lineage>
        <taxon>Eukaryota</taxon>
        <taxon>Fungi</taxon>
        <taxon>Dikarya</taxon>
        <taxon>Basidiomycota</taxon>
        <taxon>Ustilaginomycotina</taxon>
        <taxon>Exobasidiomycetes</taxon>
        <taxon>Ceraceosorales</taxon>
        <taxon>Ceraceosoraceae</taxon>
        <taxon>Ceraceosorus</taxon>
    </lineage>
</organism>
<sequence>MSVTDKFIQQIDANKAGLIKRLADAVAIPSVSGDARYRQDVFRMADWLVKELEALGAKTELKPLGKQKLDGKEIDLPPVIFADYGADPKKKTILVYGHFDVQPALKSDGWNTEPFELVHDEKTDRLYGRGSTDDKGPVLGWINVIEAHKQAGIELPVNLKFCLEGMEESGSEGLDDLIVAEKDKFFAGVDAACISDNYWLGTKKPCLTHGLRGISYFKLSISGPGSDLHSGIFGGIVHEPMTDLFHIMSSLVTPTGEILVPGIKELVDPLTDEERKRYEVMEFGVKDMNEATGSATTISDEKEGILMARMRYPSLSLHGVEGAFYEAGTKTVIPAKVIGKFSVRLVPSMTPDKVAELVIKHVQSEFKKLGSKNTMNIELANAGKPWLADPNHWNYAAAIKATEKVYGVKPDLTREGGSIPVALSFSEVLGKNLLLLPLGRADDGAHSTNEKLDLSNYVEGTKLLGVYLHEIAATA</sequence>
<dbReference type="PIRSF" id="PIRSF037242">
    <property type="entry name" value="CNDP_dipeptidase"/>
    <property type="match status" value="1"/>
</dbReference>
<keyword evidence="8" id="KW-0464">Manganese</keyword>
<proteinExistence type="inferred from homology"/>
<dbReference type="STRING" id="401625.A0A0P1BNE7"/>
<evidence type="ECO:0000256" key="6">
    <source>
        <dbReference type="PIRSR" id="PIRSR037242-1"/>
    </source>
</evidence>
<reference evidence="11 12" key="1">
    <citation type="submission" date="2014-09" db="EMBL/GenBank/DDBJ databases">
        <authorList>
            <person name="Magalhaes I.L.F."/>
            <person name="Oliveira U."/>
            <person name="Santos F.R."/>
            <person name="Vidigal T.H.D.A."/>
            <person name="Brescovit A.D."/>
            <person name="Santos A.J."/>
        </authorList>
    </citation>
    <scope>NUCLEOTIDE SEQUENCE [LARGE SCALE GENOMIC DNA]</scope>
</reference>
<evidence type="ECO:0000256" key="4">
    <source>
        <dbReference type="ARBA" id="ARBA00022801"/>
    </source>
</evidence>
<dbReference type="PANTHER" id="PTHR43270:SF4">
    <property type="entry name" value="CARNOSINE DIPEPTIDASE 2, ISOFORM A"/>
    <property type="match status" value="1"/>
</dbReference>
<evidence type="ECO:0000256" key="9">
    <source>
        <dbReference type="PIRSR" id="PIRSR037242-4"/>
    </source>
</evidence>
<dbReference type="Proteomes" id="UP000054845">
    <property type="component" value="Unassembled WGS sequence"/>
</dbReference>
<feature type="active site" evidence="6">
    <location>
        <position position="100"/>
    </location>
</feature>
<dbReference type="Gene3D" id="3.40.630.10">
    <property type="entry name" value="Zn peptidases"/>
    <property type="match status" value="1"/>
</dbReference>
<dbReference type="CDD" id="cd05676">
    <property type="entry name" value="M20_dipept_like_CNDP"/>
    <property type="match status" value="1"/>
</dbReference>
<evidence type="ECO:0000313" key="12">
    <source>
        <dbReference type="Proteomes" id="UP000054845"/>
    </source>
</evidence>
<keyword evidence="2" id="KW-0645">Protease</keyword>
<dbReference type="SUPFAM" id="SSF53187">
    <property type="entry name" value="Zn-dependent exopeptidases"/>
    <property type="match status" value="1"/>
</dbReference>
<accession>A0A0P1BNE7</accession>
<keyword evidence="3 8" id="KW-0479">Metal-binding</keyword>
<feature type="binding site" description="in other chain" evidence="7">
    <location>
        <position position="418"/>
    </location>
    <ligand>
        <name>substrate</name>
        <note>ligand shared between homodimeric partners</note>
    </ligand>
</feature>